<feature type="region of interest" description="Disordered" evidence="1">
    <location>
        <begin position="1"/>
        <end position="113"/>
    </location>
</feature>
<keyword evidence="3" id="KW-1185">Reference proteome</keyword>
<gene>
    <name evidence="2" type="ORF">FZEAL_2289</name>
</gene>
<protein>
    <submittedName>
        <fullName evidence="2">Uncharacterized protein</fullName>
    </submittedName>
</protein>
<evidence type="ECO:0000313" key="3">
    <source>
        <dbReference type="Proteomes" id="UP000635477"/>
    </source>
</evidence>
<feature type="compositionally biased region" description="Basic residues" evidence="1">
    <location>
        <begin position="30"/>
        <end position="44"/>
    </location>
</feature>
<evidence type="ECO:0000313" key="2">
    <source>
        <dbReference type="EMBL" id="KAF4982039.1"/>
    </source>
</evidence>
<proteinExistence type="predicted"/>
<evidence type="ECO:0000256" key="1">
    <source>
        <dbReference type="SAM" id="MobiDB-lite"/>
    </source>
</evidence>
<feature type="compositionally biased region" description="Basic residues" evidence="1">
    <location>
        <begin position="1"/>
        <end position="11"/>
    </location>
</feature>
<dbReference type="Proteomes" id="UP000635477">
    <property type="component" value="Unassembled WGS sequence"/>
</dbReference>
<dbReference type="AlphaFoldDB" id="A0A8H4XNM1"/>
<dbReference type="OrthoDB" id="5029193at2759"/>
<comment type="caution">
    <text evidence="2">The sequence shown here is derived from an EMBL/GenBank/DDBJ whole genome shotgun (WGS) entry which is preliminary data.</text>
</comment>
<reference evidence="2" key="1">
    <citation type="journal article" date="2020" name="BMC Genomics">
        <title>Correction to: Identification and distribution of gene clusters required for synthesis of sphingolipid metabolism inhibitors in diverse species of the filamentous fungus Fusarium.</title>
        <authorList>
            <person name="Kim H.S."/>
            <person name="Lohmar J.M."/>
            <person name="Busman M."/>
            <person name="Brown D.W."/>
            <person name="Naumann T.A."/>
            <person name="Divon H.H."/>
            <person name="Lysoe E."/>
            <person name="Uhlig S."/>
            <person name="Proctor R.H."/>
        </authorList>
    </citation>
    <scope>NUCLEOTIDE SEQUENCE</scope>
    <source>
        <strain evidence="2">NRRL 22465</strain>
    </source>
</reference>
<sequence>MPRGGRGRKPKTAGLGSHLATIERPTPQVSRRRKNRNRAQRRRGQSQNVKEDSEVDEDGDIDAVSQSVEEALADVQLSDSEEPAKHQQQQRCNPLLEAMKPSRNKKPDKRATSHFDVQKLCSAVGDMYVRMREYAVELGVAKDSEDDMDWQPEPTTPVYLVRMTDEVSCYPDGTVLRPWEGMPTTQA</sequence>
<organism evidence="2 3">
    <name type="scientific">Fusarium zealandicum</name>
    <dbReference type="NCBI Taxonomy" id="1053134"/>
    <lineage>
        <taxon>Eukaryota</taxon>
        <taxon>Fungi</taxon>
        <taxon>Dikarya</taxon>
        <taxon>Ascomycota</taxon>
        <taxon>Pezizomycotina</taxon>
        <taxon>Sordariomycetes</taxon>
        <taxon>Hypocreomycetidae</taxon>
        <taxon>Hypocreales</taxon>
        <taxon>Nectriaceae</taxon>
        <taxon>Fusarium</taxon>
        <taxon>Fusarium staphyleae species complex</taxon>
    </lineage>
</organism>
<name>A0A8H4XNM1_9HYPO</name>
<reference evidence="2" key="2">
    <citation type="submission" date="2020-05" db="EMBL/GenBank/DDBJ databases">
        <authorList>
            <person name="Kim H.-S."/>
            <person name="Proctor R.H."/>
            <person name="Brown D.W."/>
        </authorList>
    </citation>
    <scope>NUCLEOTIDE SEQUENCE</scope>
    <source>
        <strain evidence="2">NRRL 22465</strain>
    </source>
</reference>
<dbReference type="EMBL" id="JABEYC010000137">
    <property type="protein sequence ID" value="KAF4982039.1"/>
    <property type="molecule type" value="Genomic_DNA"/>
</dbReference>
<accession>A0A8H4XNM1</accession>